<gene>
    <name evidence="6" type="ORF">RM479_18550</name>
</gene>
<keyword evidence="2" id="KW-0238">DNA-binding</keyword>
<evidence type="ECO:0000259" key="5">
    <source>
        <dbReference type="PROSITE" id="PS50956"/>
    </source>
</evidence>
<evidence type="ECO:0000313" key="6">
    <source>
        <dbReference type="EMBL" id="MDT0330421.1"/>
    </source>
</evidence>
<dbReference type="Gene3D" id="3.30.70.920">
    <property type="match status" value="1"/>
</dbReference>
<evidence type="ECO:0000256" key="4">
    <source>
        <dbReference type="SAM" id="MobiDB-lite"/>
    </source>
</evidence>
<protein>
    <submittedName>
        <fullName evidence="6">Lrp/AsnC family transcriptional regulator</fullName>
    </submittedName>
</protein>
<dbReference type="Pfam" id="PF13412">
    <property type="entry name" value="HTH_24"/>
    <property type="match status" value="1"/>
</dbReference>
<evidence type="ECO:0000256" key="2">
    <source>
        <dbReference type="ARBA" id="ARBA00023125"/>
    </source>
</evidence>
<dbReference type="InterPro" id="IPR019888">
    <property type="entry name" value="Tscrpt_reg_AsnC-like"/>
</dbReference>
<name>A0ABU2MCK8_9ACTN</name>
<keyword evidence="7" id="KW-1185">Reference proteome</keyword>
<organism evidence="6 7">
    <name type="scientific">Nocardiopsis lambiniae</name>
    <dbReference type="NCBI Taxonomy" id="3075539"/>
    <lineage>
        <taxon>Bacteria</taxon>
        <taxon>Bacillati</taxon>
        <taxon>Actinomycetota</taxon>
        <taxon>Actinomycetes</taxon>
        <taxon>Streptosporangiales</taxon>
        <taxon>Nocardiopsidaceae</taxon>
        <taxon>Nocardiopsis</taxon>
    </lineage>
</organism>
<dbReference type="Pfam" id="PF01037">
    <property type="entry name" value="AsnC_trans_reg"/>
    <property type="match status" value="1"/>
</dbReference>
<dbReference type="Gene3D" id="1.10.10.10">
    <property type="entry name" value="Winged helix-like DNA-binding domain superfamily/Winged helix DNA-binding domain"/>
    <property type="match status" value="1"/>
</dbReference>
<evidence type="ECO:0000256" key="1">
    <source>
        <dbReference type="ARBA" id="ARBA00023015"/>
    </source>
</evidence>
<comment type="caution">
    <text evidence="6">The sequence shown here is derived from an EMBL/GenBank/DDBJ whole genome shotgun (WGS) entry which is preliminary data.</text>
</comment>
<evidence type="ECO:0000256" key="3">
    <source>
        <dbReference type="ARBA" id="ARBA00023163"/>
    </source>
</evidence>
<keyword evidence="3" id="KW-0804">Transcription</keyword>
<dbReference type="InterPro" id="IPR036388">
    <property type="entry name" value="WH-like_DNA-bd_sf"/>
</dbReference>
<accession>A0ABU2MCK8</accession>
<sequence length="194" mass="21562">MAAAIELDAIDWAILEQLQKDATIPNKQLAEQVGVAPSTCLLRVRRLRERGVITGIHAHVSSTAIGLAMNAILAVQVRPHTREVFNRFVDFAIALPETRSLYHVSGAEDFLIHVVVGNAEHLQQLVLDVMSQRSEVTRVQSSIVYEQTEFHALRSPDSRQRRPPLIAPRLRARPAIRQDTPPGRPGGPALEKPR</sequence>
<dbReference type="PRINTS" id="PR00033">
    <property type="entry name" value="HTHASNC"/>
</dbReference>
<dbReference type="InterPro" id="IPR036390">
    <property type="entry name" value="WH_DNA-bd_sf"/>
</dbReference>
<feature type="region of interest" description="Disordered" evidence="4">
    <location>
        <begin position="153"/>
        <end position="194"/>
    </location>
</feature>
<feature type="domain" description="HTH asnC-type" evidence="5">
    <location>
        <begin position="7"/>
        <end position="68"/>
    </location>
</feature>
<dbReference type="InterPro" id="IPR019887">
    <property type="entry name" value="Tscrpt_reg_AsnC/Lrp_C"/>
</dbReference>
<dbReference type="InterPro" id="IPR011008">
    <property type="entry name" value="Dimeric_a/b-barrel"/>
</dbReference>
<dbReference type="Proteomes" id="UP001183390">
    <property type="component" value="Unassembled WGS sequence"/>
</dbReference>
<dbReference type="PANTHER" id="PTHR30154:SF54">
    <property type="entry name" value="POSSIBLE TRANSCRIPTIONAL REGULATORY PROTEIN (PROBABLY LRP_ASNC-FAMILY)"/>
    <property type="match status" value="1"/>
</dbReference>
<proteinExistence type="predicted"/>
<feature type="compositionally biased region" description="Low complexity" evidence="4">
    <location>
        <begin position="163"/>
        <end position="178"/>
    </location>
</feature>
<dbReference type="EMBL" id="JAVREP010000012">
    <property type="protein sequence ID" value="MDT0330421.1"/>
    <property type="molecule type" value="Genomic_DNA"/>
</dbReference>
<dbReference type="SUPFAM" id="SSF46785">
    <property type="entry name" value="Winged helix' DNA-binding domain"/>
    <property type="match status" value="1"/>
</dbReference>
<dbReference type="PROSITE" id="PS50956">
    <property type="entry name" value="HTH_ASNC_2"/>
    <property type="match status" value="1"/>
</dbReference>
<dbReference type="SMART" id="SM00344">
    <property type="entry name" value="HTH_ASNC"/>
    <property type="match status" value="1"/>
</dbReference>
<reference evidence="7" key="1">
    <citation type="submission" date="2023-07" db="EMBL/GenBank/DDBJ databases">
        <title>30 novel species of actinomycetes from the DSMZ collection.</title>
        <authorList>
            <person name="Nouioui I."/>
        </authorList>
    </citation>
    <scope>NUCLEOTIDE SEQUENCE [LARGE SCALE GENOMIC DNA]</scope>
    <source>
        <strain evidence="7">DSM 44743</strain>
    </source>
</reference>
<dbReference type="SUPFAM" id="SSF54909">
    <property type="entry name" value="Dimeric alpha+beta barrel"/>
    <property type="match status" value="1"/>
</dbReference>
<dbReference type="RefSeq" id="WP_311512981.1">
    <property type="nucleotide sequence ID" value="NZ_JAVREP010000012.1"/>
</dbReference>
<dbReference type="InterPro" id="IPR000485">
    <property type="entry name" value="AsnC-type_HTH_dom"/>
</dbReference>
<keyword evidence="1" id="KW-0805">Transcription regulation</keyword>
<dbReference type="PANTHER" id="PTHR30154">
    <property type="entry name" value="LEUCINE-RESPONSIVE REGULATORY PROTEIN"/>
    <property type="match status" value="1"/>
</dbReference>
<evidence type="ECO:0000313" key="7">
    <source>
        <dbReference type="Proteomes" id="UP001183390"/>
    </source>
</evidence>